<dbReference type="GeneTree" id="ENSGT00940000162919"/>
<evidence type="ECO:0000256" key="5">
    <source>
        <dbReference type="ARBA" id="ARBA00023040"/>
    </source>
</evidence>
<dbReference type="EMBL" id="AGCU01173254">
    <property type="status" value="NOT_ANNOTATED_CDS"/>
    <property type="molecule type" value="Genomic_DNA"/>
</dbReference>
<dbReference type="InterPro" id="IPR017452">
    <property type="entry name" value="GPCR_Rhodpsn_7TM"/>
</dbReference>
<dbReference type="Ensembl" id="ENSPSIT00000003407.1">
    <property type="protein sequence ID" value="ENSPSIP00000003391.1"/>
    <property type="gene ID" value="ENSPSIG00000003244.1"/>
</dbReference>
<evidence type="ECO:0000256" key="4">
    <source>
        <dbReference type="ARBA" id="ARBA00022989"/>
    </source>
</evidence>
<dbReference type="PANTHER" id="PTHR24249">
    <property type="entry name" value="HISTAMINE RECEPTOR-RELATED G-PROTEIN COUPLED RECEPTOR"/>
    <property type="match status" value="1"/>
</dbReference>
<feature type="transmembrane region" description="Helical" evidence="12">
    <location>
        <begin position="159"/>
        <end position="180"/>
    </location>
</feature>
<comment type="subcellular location">
    <subcellularLocation>
        <location evidence="1">Cell membrane</location>
        <topology evidence="1">Multi-pass membrane protein</topology>
    </subcellularLocation>
</comment>
<dbReference type="Pfam" id="PF00001">
    <property type="entry name" value="7tm_1"/>
    <property type="match status" value="1"/>
</dbReference>
<evidence type="ECO:0000256" key="8">
    <source>
        <dbReference type="ARBA" id="ARBA00023170"/>
    </source>
</evidence>
<dbReference type="Proteomes" id="UP000007267">
    <property type="component" value="Unassembled WGS sequence"/>
</dbReference>
<evidence type="ECO:0000256" key="9">
    <source>
        <dbReference type="ARBA" id="ARBA00023180"/>
    </source>
</evidence>
<dbReference type="STRING" id="13735.ENSPSIP00000003391"/>
<dbReference type="SMART" id="SM01381">
    <property type="entry name" value="7TM_GPCR_Srsx"/>
    <property type="match status" value="1"/>
</dbReference>
<evidence type="ECO:0000256" key="12">
    <source>
        <dbReference type="SAM" id="Phobius"/>
    </source>
</evidence>
<keyword evidence="5 11" id="KW-0297">G-protein coupled receptor</keyword>
<keyword evidence="8 11" id="KW-0675">Receptor</keyword>
<reference evidence="15" key="1">
    <citation type="submission" date="2011-10" db="EMBL/GenBank/DDBJ databases">
        <authorList>
            <consortium name="Soft-shell Turtle Genome Consortium"/>
        </authorList>
    </citation>
    <scope>NUCLEOTIDE SEQUENCE [LARGE SCALE GENOMIC DNA]</scope>
    <source>
        <strain evidence="15">Daiwa-1</strain>
    </source>
</reference>
<evidence type="ECO:0000256" key="7">
    <source>
        <dbReference type="ARBA" id="ARBA00023157"/>
    </source>
</evidence>
<organism evidence="14 15">
    <name type="scientific">Pelodiscus sinensis</name>
    <name type="common">Chinese softshell turtle</name>
    <name type="synonym">Trionyx sinensis</name>
    <dbReference type="NCBI Taxonomy" id="13735"/>
    <lineage>
        <taxon>Eukaryota</taxon>
        <taxon>Metazoa</taxon>
        <taxon>Chordata</taxon>
        <taxon>Craniata</taxon>
        <taxon>Vertebrata</taxon>
        <taxon>Euteleostomi</taxon>
        <taxon>Archelosauria</taxon>
        <taxon>Testudinata</taxon>
        <taxon>Testudines</taxon>
        <taxon>Cryptodira</taxon>
        <taxon>Trionychia</taxon>
        <taxon>Trionychidae</taxon>
        <taxon>Pelodiscus</taxon>
    </lineage>
</organism>
<dbReference type="AlphaFoldDB" id="K7F5T1"/>
<feature type="transmembrane region" description="Helical" evidence="12">
    <location>
        <begin position="48"/>
        <end position="75"/>
    </location>
</feature>
<evidence type="ECO:0000259" key="13">
    <source>
        <dbReference type="PROSITE" id="PS50262"/>
    </source>
</evidence>
<dbReference type="PRINTS" id="PR00237">
    <property type="entry name" value="GPCRRHODOPSN"/>
</dbReference>
<evidence type="ECO:0000256" key="10">
    <source>
        <dbReference type="ARBA" id="ARBA00023224"/>
    </source>
</evidence>
<dbReference type="InterPro" id="IPR009133">
    <property type="entry name" value="TAAR1"/>
</dbReference>
<accession>K7F5T1</accession>
<dbReference type="SUPFAM" id="SSF81321">
    <property type="entry name" value="Family A G protein-coupled receptor-like"/>
    <property type="match status" value="1"/>
</dbReference>
<dbReference type="PANTHER" id="PTHR24249:SF79">
    <property type="entry name" value="TRACE AMINE-ASSOCIATED RECEPTOR 9"/>
    <property type="match status" value="1"/>
</dbReference>
<dbReference type="InterPro" id="IPR009132">
    <property type="entry name" value="TAAR_fam"/>
</dbReference>
<keyword evidence="15" id="KW-1185">Reference proteome</keyword>
<evidence type="ECO:0000256" key="6">
    <source>
        <dbReference type="ARBA" id="ARBA00023136"/>
    </source>
</evidence>
<keyword evidence="2" id="KW-1003">Cell membrane</keyword>
<keyword evidence="9" id="KW-0325">Glycoprotein</keyword>
<reference evidence="14" key="3">
    <citation type="submission" date="2025-08" db="UniProtKB">
        <authorList>
            <consortium name="Ensembl"/>
        </authorList>
    </citation>
    <scope>IDENTIFICATION</scope>
</reference>
<dbReference type="GO" id="GO:0001594">
    <property type="term" value="F:trace-amine receptor activity"/>
    <property type="evidence" value="ECO:0007669"/>
    <property type="project" value="InterPro"/>
</dbReference>
<keyword evidence="7" id="KW-1015">Disulfide bond</keyword>
<dbReference type="InterPro" id="IPR050569">
    <property type="entry name" value="TAAR"/>
</dbReference>
<dbReference type="OMA" id="TCVRGCQ"/>
<evidence type="ECO:0000256" key="11">
    <source>
        <dbReference type="RuleBase" id="RU000688"/>
    </source>
</evidence>
<evidence type="ECO:0000256" key="1">
    <source>
        <dbReference type="ARBA" id="ARBA00004651"/>
    </source>
</evidence>
<dbReference type="PRINTS" id="PR01830">
    <property type="entry name" value="TRACEAMINER"/>
</dbReference>
<evidence type="ECO:0000313" key="14">
    <source>
        <dbReference type="Ensembl" id="ENSPSIP00000003391.1"/>
    </source>
</evidence>
<dbReference type="FunFam" id="1.20.1070.10:FF:000030">
    <property type="entry name" value="trace amine-associated receptor 1"/>
    <property type="match status" value="1"/>
</dbReference>
<comment type="similarity">
    <text evidence="11">Belongs to the G-protein coupled receptor 1 family.</text>
</comment>
<evidence type="ECO:0000256" key="3">
    <source>
        <dbReference type="ARBA" id="ARBA00022692"/>
    </source>
</evidence>
<keyword evidence="6 12" id="KW-0472">Membrane</keyword>
<evidence type="ECO:0000256" key="2">
    <source>
        <dbReference type="ARBA" id="ARBA00022475"/>
    </source>
</evidence>
<keyword evidence="3 11" id="KW-0812">Transmembrane</keyword>
<keyword evidence="4 12" id="KW-1133">Transmembrane helix</keyword>
<feature type="transmembrane region" description="Helical" evidence="12">
    <location>
        <begin position="219"/>
        <end position="239"/>
    </location>
</feature>
<feature type="transmembrane region" description="Helical" evidence="12">
    <location>
        <begin position="82"/>
        <end position="106"/>
    </location>
</feature>
<keyword evidence="10 11" id="KW-0807">Transducer</keyword>
<reference evidence="14" key="4">
    <citation type="submission" date="2025-09" db="UniProtKB">
        <authorList>
            <consortium name="Ensembl"/>
        </authorList>
    </citation>
    <scope>IDENTIFICATION</scope>
</reference>
<feature type="domain" description="G-protein coupled receptors family 1 profile" evidence="13">
    <location>
        <begin position="64"/>
        <end position="325"/>
    </location>
</feature>
<sequence length="357" mass="40666">LVMNQNSLLYDVFQTLCTSLLPNDEVQYCFENINGSCYKTSWSSGIRITLYGVLGLLTILTLGGNLMVIISIAYFKQLHTPANFLIASLACADFCLGLTVLPFSSIRSIETCWYFGETFCRFHSCLDASFCYSSIFHLCFISIDRYVAVTDPLIYPIKFTVPVSGMFIAAAWIFSLTYSFSVVFSGANDKGIRELENALSCVGSCQLVFNKTWVVVSSLLYFIPFFTMIVLYHRIFAVAKRQARMIEIMNNNTQSFENYSDRVAKRERKAAKTLGIAVIAFLIFWSPYFITVIIDAFLNFITPPLVFDIMVWVTYSNSAINPLIYSLFYPWFRKAMKVIVSCKIFRLDCSTMNLFTE</sequence>
<dbReference type="PROSITE" id="PS00237">
    <property type="entry name" value="G_PROTEIN_RECEP_F1_1"/>
    <property type="match status" value="1"/>
</dbReference>
<feature type="transmembrane region" description="Helical" evidence="12">
    <location>
        <begin position="274"/>
        <end position="297"/>
    </location>
</feature>
<dbReference type="PRINTS" id="PR01831">
    <property type="entry name" value="TRACEAMINE1R"/>
</dbReference>
<dbReference type="PROSITE" id="PS50262">
    <property type="entry name" value="G_PROTEIN_RECEP_F1_2"/>
    <property type="match status" value="1"/>
</dbReference>
<dbReference type="GO" id="GO:0005886">
    <property type="term" value="C:plasma membrane"/>
    <property type="evidence" value="ECO:0007669"/>
    <property type="project" value="UniProtKB-SubCell"/>
</dbReference>
<name>K7F5T1_PELSI</name>
<proteinExistence type="inferred from homology"/>
<evidence type="ECO:0000313" key="15">
    <source>
        <dbReference type="Proteomes" id="UP000007267"/>
    </source>
</evidence>
<dbReference type="Gene3D" id="1.20.1070.10">
    <property type="entry name" value="Rhodopsin 7-helix transmembrane proteins"/>
    <property type="match status" value="1"/>
</dbReference>
<dbReference type="eggNOG" id="KOG3656">
    <property type="taxonomic scope" value="Eukaryota"/>
</dbReference>
<dbReference type="InterPro" id="IPR000276">
    <property type="entry name" value="GPCR_Rhodpsn"/>
</dbReference>
<protein>
    <submittedName>
        <fullName evidence="14">Trace amine-associated receptor 9-like</fullName>
    </submittedName>
</protein>
<feature type="transmembrane region" description="Helical" evidence="12">
    <location>
        <begin position="309"/>
        <end position="328"/>
    </location>
</feature>
<reference evidence="15" key="2">
    <citation type="journal article" date="2013" name="Nat. Genet.">
        <title>The draft genomes of soft-shell turtle and green sea turtle yield insights into the development and evolution of the turtle-specific body plan.</title>
        <authorList>
            <person name="Wang Z."/>
            <person name="Pascual-Anaya J."/>
            <person name="Zadissa A."/>
            <person name="Li W."/>
            <person name="Niimura Y."/>
            <person name="Huang Z."/>
            <person name="Li C."/>
            <person name="White S."/>
            <person name="Xiong Z."/>
            <person name="Fang D."/>
            <person name="Wang B."/>
            <person name="Ming Y."/>
            <person name="Chen Y."/>
            <person name="Zheng Y."/>
            <person name="Kuraku S."/>
            <person name="Pignatelli M."/>
            <person name="Herrero J."/>
            <person name="Beal K."/>
            <person name="Nozawa M."/>
            <person name="Li Q."/>
            <person name="Wang J."/>
            <person name="Zhang H."/>
            <person name="Yu L."/>
            <person name="Shigenobu S."/>
            <person name="Wang J."/>
            <person name="Liu J."/>
            <person name="Flicek P."/>
            <person name="Searle S."/>
            <person name="Wang J."/>
            <person name="Kuratani S."/>
            <person name="Yin Y."/>
            <person name="Aken B."/>
            <person name="Zhang G."/>
            <person name="Irie N."/>
        </authorList>
    </citation>
    <scope>NUCLEOTIDE SEQUENCE [LARGE SCALE GENOMIC DNA]</scope>
    <source>
        <strain evidence="15">Daiwa-1</strain>
    </source>
</reference>